<name>A0ABM8E3A4_9MICO</name>
<accession>A0ABM8E3A4</accession>
<dbReference type="Proteomes" id="UP001317779">
    <property type="component" value="Chromosome"/>
</dbReference>
<dbReference type="RefSeq" id="WP_263797099.1">
    <property type="nucleotide sequence ID" value="NZ_AP027141.1"/>
</dbReference>
<evidence type="ECO:0000313" key="1">
    <source>
        <dbReference type="EMBL" id="BDV32242.1"/>
    </source>
</evidence>
<sequence>MLDPEDGYLLFETDQPRLLTALKAVGVGSPVYDNDANAVLEHTGLVKNETDPELTEAGLALYRAAFVARDDEATNRLLGQAIRTLLPIQAIAQELGNSTAIPEQGVVDLLALHRIVDQDFTVENARPTFRWLNTLKVLVYSQKQKTVRYVPDSPEAAKAGEIESLAAMISPRTPYSNVAKLRKVLRTQIGVVIWADQHFGARALEELVDELDPTKVTELRILSGSAPNVASPKSFKDYERFRDEMKVKGITVEWRVDGTREWHDRWLIDDKTAHNVPPVNSLFANQYSEILPTKERPPAEEWWKRATPRTE</sequence>
<proteinExistence type="predicted"/>
<evidence type="ECO:0000313" key="2">
    <source>
        <dbReference type="Proteomes" id="UP001317779"/>
    </source>
</evidence>
<dbReference type="EMBL" id="AP027141">
    <property type="protein sequence ID" value="BDV32242.1"/>
    <property type="molecule type" value="Genomic_DNA"/>
</dbReference>
<reference evidence="1 2" key="1">
    <citation type="submission" date="2022-12" db="EMBL/GenBank/DDBJ databases">
        <title>Microbacterium terricola strain KV-448 chromosome, complete genome.</title>
        <authorList>
            <person name="Oshima T."/>
            <person name="Moriya T."/>
            <person name="Bessho Y."/>
        </authorList>
    </citation>
    <scope>NUCLEOTIDE SEQUENCE [LARGE SCALE GENOMIC DNA]</scope>
    <source>
        <strain evidence="1 2">KV-448</strain>
    </source>
</reference>
<protein>
    <submittedName>
        <fullName evidence="1">Uncharacterized protein</fullName>
    </submittedName>
</protein>
<keyword evidence="2" id="KW-1185">Reference proteome</keyword>
<gene>
    <name evidence="1" type="ORF">Microterr_29020</name>
</gene>
<organism evidence="1 2">
    <name type="scientific">Microbacterium terricola</name>
    <dbReference type="NCBI Taxonomy" id="344163"/>
    <lineage>
        <taxon>Bacteria</taxon>
        <taxon>Bacillati</taxon>
        <taxon>Actinomycetota</taxon>
        <taxon>Actinomycetes</taxon>
        <taxon>Micrococcales</taxon>
        <taxon>Microbacteriaceae</taxon>
        <taxon>Microbacterium</taxon>
    </lineage>
</organism>